<dbReference type="InterPro" id="IPR005235">
    <property type="entry name" value="YmdB-like"/>
</dbReference>
<dbReference type="GO" id="GO:0004113">
    <property type="term" value="F:2',3'-cyclic-nucleotide 3'-phosphodiesterase activity"/>
    <property type="evidence" value="ECO:0007669"/>
    <property type="project" value="TreeGrafter"/>
</dbReference>
<feature type="binding site" evidence="2">
    <location>
        <position position="158"/>
    </location>
    <ligand>
        <name>Fe cation</name>
        <dbReference type="ChEBI" id="CHEBI:24875"/>
        <label>2</label>
    </ligand>
</feature>
<dbReference type="PIRSF" id="PIRSF004789">
    <property type="entry name" value="DR1281"/>
    <property type="match status" value="1"/>
</dbReference>
<sequence length="278" mass="29972">MRILFFGDVVGRAGRDAVIAHMPALRERLDPDLTVVNGENSAGGYGVTVKLAEEFFAAGIDVVTLGNHTWDQKELVGTIEQQPRIIRPLNYPEGTPGRGFVLLQARGGRKVLVVNVLLRLFMEPMDDPFAAVDRVLKAHRLGAGQGAGGVDAVLIDMHGEATSEKMIMGHFCDGRASLVVGTHSHVPTADHMVLPKGTAYQSDAGMCGDYDSAIGMKKEIALAKMVRKLPTERLTPAEGEGTVCGCYVETDDRTGLAVRIEPLRVGGRLSQTLPERMQ</sequence>
<dbReference type="KEGG" id="ati:AL072_09130"/>
<feature type="binding site" evidence="2">
    <location>
        <position position="8"/>
    </location>
    <ligand>
        <name>Fe cation</name>
        <dbReference type="ChEBI" id="CHEBI:24875"/>
        <label>1</label>
    </ligand>
</feature>
<gene>
    <name evidence="4" type="ORF">AL072_09130</name>
</gene>
<feature type="domain" description="Capsule synthesis protein CapA" evidence="3">
    <location>
        <begin position="2"/>
        <end position="191"/>
    </location>
</feature>
<dbReference type="SUPFAM" id="SSF56300">
    <property type="entry name" value="Metallo-dependent phosphatases"/>
    <property type="match status" value="1"/>
</dbReference>
<evidence type="ECO:0000313" key="4">
    <source>
        <dbReference type="EMBL" id="ALG71049.1"/>
    </source>
</evidence>
<evidence type="ECO:0000259" key="3">
    <source>
        <dbReference type="SMART" id="SM00854"/>
    </source>
</evidence>
<dbReference type="Proteomes" id="UP000069935">
    <property type="component" value="Chromosome 1"/>
</dbReference>
<accession>A0AAC9EXB7</accession>
<evidence type="ECO:0000256" key="1">
    <source>
        <dbReference type="PIRSR" id="PIRSR004789-50"/>
    </source>
</evidence>
<organism evidence="4 5">
    <name type="scientific">Azospirillum thiophilum</name>
    <dbReference type="NCBI Taxonomy" id="528244"/>
    <lineage>
        <taxon>Bacteria</taxon>
        <taxon>Pseudomonadati</taxon>
        <taxon>Pseudomonadota</taxon>
        <taxon>Alphaproteobacteria</taxon>
        <taxon>Rhodospirillales</taxon>
        <taxon>Azospirillaceae</taxon>
        <taxon>Azospirillum</taxon>
    </lineage>
</organism>
<keyword evidence="2" id="KW-0479">Metal-binding</keyword>
<feature type="binding site" evidence="2">
    <location>
        <position position="39"/>
    </location>
    <ligand>
        <name>Fe cation</name>
        <dbReference type="ChEBI" id="CHEBI:24875"/>
        <label>2</label>
    </ligand>
</feature>
<feature type="binding site" evidence="2">
    <location>
        <position position="183"/>
    </location>
    <ligand>
        <name>Fe cation</name>
        <dbReference type="ChEBI" id="CHEBI:24875"/>
        <label>2</label>
    </ligand>
</feature>
<dbReference type="PANTHER" id="PTHR36303:SF1">
    <property type="entry name" value="2',3'-CYCLIC-NUCLEOTIDE 2'-PHOSPHODIESTERASE"/>
    <property type="match status" value="1"/>
</dbReference>
<feature type="binding site" evidence="2">
    <location>
        <position position="67"/>
    </location>
    <ligand>
        <name>Fe cation</name>
        <dbReference type="ChEBI" id="CHEBI:24875"/>
        <label>2</label>
    </ligand>
</feature>
<dbReference type="PANTHER" id="PTHR36303">
    <property type="entry name" value="2',3'-CYCLIC-NUCLEOTIDE 2'-PHOSPHODIESTERASE"/>
    <property type="match status" value="1"/>
</dbReference>
<protein>
    <submittedName>
        <fullName evidence="4">Metallophosphoesterase</fullName>
    </submittedName>
</protein>
<reference evidence="4 5" key="2">
    <citation type="journal article" date="2016" name="Genome Announc.">
        <title>Complete Genome Sequence of a Strain of Azospirillum thiophilum Isolated from a Sulfide Spring.</title>
        <authorList>
            <person name="Fomenkov A."/>
            <person name="Vincze T."/>
            <person name="Grabovich M."/>
            <person name="Anton B.P."/>
            <person name="Dubinina G."/>
            <person name="Orlova M."/>
            <person name="Belousova E."/>
            <person name="Roberts R.J."/>
        </authorList>
    </citation>
    <scope>NUCLEOTIDE SEQUENCE [LARGE SCALE GENOMIC DNA]</scope>
    <source>
        <strain evidence="4 5">BV-S</strain>
    </source>
</reference>
<dbReference type="SMART" id="SM00854">
    <property type="entry name" value="PGA_cap"/>
    <property type="match status" value="1"/>
</dbReference>
<feature type="binding site" evidence="2">
    <location>
        <position position="40"/>
    </location>
    <ligand>
        <name>Fe cation</name>
        <dbReference type="ChEBI" id="CHEBI:24875"/>
        <label>1</label>
    </ligand>
</feature>
<dbReference type="InterPro" id="IPR029052">
    <property type="entry name" value="Metallo-depent_PP-like"/>
</dbReference>
<dbReference type="Gene3D" id="3.60.21.10">
    <property type="match status" value="1"/>
</dbReference>
<feature type="binding site" evidence="2">
    <location>
        <position position="39"/>
    </location>
    <ligand>
        <name>Fe cation</name>
        <dbReference type="ChEBI" id="CHEBI:24875"/>
        <label>1</label>
    </ligand>
</feature>
<feature type="binding site" evidence="2">
    <location>
        <position position="185"/>
    </location>
    <ligand>
        <name>Fe cation</name>
        <dbReference type="ChEBI" id="CHEBI:24875"/>
        <label>1</label>
    </ligand>
</feature>
<name>A0AAC9EXB7_9PROT</name>
<dbReference type="Pfam" id="PF13277">
    <property type="entry name" value="YmdB"/>
    <property type="match status" value="1"/>
</dbReference>
<dbReference type="RefSeq" id="WP_045580593.1">
    <property type="nucleotide sequence ID" value="NZ_CP012401.1"/>
</dbReference>
<evidence type="ECO:0000256" key="2">
    <source>
        <dbReference type="PIRSR" id="PIRSR004789-51"/>
    </source>
</evidence>
<evidence type="ECO:0000313" key="5">
    <source>
        <dbReference type="Proteomes" id="UP000069935"/>
    </source>
</evidence>
<feature type="active site" description="Proton donor" evidence="1">
    <location>
        <position position="68"/>
    </location>
</feature>
<keyword evidence="5" id="KW-1185">Reference proteome</keyword>
<reference evidence="5" key="1">
    <citation type="submission" date="2015-08" db="EMBL/GenBank/DDBJ databases">
        <title>Complete Genome Sequence of Azospirillum thiophilum BV-S.</title>
        <authorList>
            <person name="Fomenkov A."/>
            <person name="Vincze T."/>
            <person name="Grabovich M."/>
            <person name="Dubinina G."/>
            <person name="Orlova M."/>
            <person name="Belousova E."/>
            <person name="Roberts R.J."/>
        </authorList>
    </citation>
    <scope>NUCLEOTIDE SEQUENCE [LARGE SCALE GENOMIC DNA]</scope>
    <source>
        <strain evidence="5">BV-S</strain>
    </source>
</reference>
<proteinExistence type="predicted"/>
<dbReference type="EMBL" id="CP012401">
    <property type="protein sequence ID" value="ALG71049.1"/>
    <property type="molecule type" value="Genomic_DNA"/>
</dbReference>
<dbReference type="InterPro" id="IPR019079">
    <property type="entry name" value="Capsule_synth_CapA"/>
</dbReference>
<dbReference type="AlphaFoldDB" id="A0AAC9EXB7"/>
<dbReference type="GO" id="GO:0046872">
    <property type="term" value="F:metal ion binding"/>
    <property type="evidence" value="ECO:0007669"/>
    <property type="project" value="UniProtKB-KW"/>
</dbReference>